<organism evidence="1 2">
    <name type="scientific">Streptomyces viridosporus (strain ATCC 14672 / DSM 40746 / JCM 4963 / KCTC 9882 / NRRL B-12104 / FH 1290)</name>
    <name type="common">Streptomyces ghanaensis</name>
    <dbReference type="NCBI Taxonomy" id="566461"/>
    <lineage>
        <taxon>Bacteria</taxon>
        <taxon>Bacillati</taxon>
        <taxon>Actinomycetota</taxon>
        <taxon>Actinomycetes</taxon>
        <taxon>Kitasatosporales</taxon>
        <taxon>Streptomycetaceae</taxon>
        <taxon>Streptomyces</taxon>
    </lineage>
</organism>
<sequence>MSSPCALSVKFQTAFELAFEQVDGRVGARPAG</sequence>
<reference evidence="2" key="1">
    <citation type="submission" date="2008-12" db="EMBL/GenBank/DDBJ databases">
        <title>Annotation of Streptomyces ghanaensis ATCC 14672.</title>
        <authorList>
            <consortium name="The Broad Institute Genome Sequencing Platform"/>
            <consortium name="Broad Institute Microbial Sequencing Center"/>
            <person name="Fischbach M."/>
            <person name="Ward D."/>
            <person name="Young S."/>
            <person name="Kodira C.D."/>
            <person name="Zeng Q."/>
            <person name="Koehrsen M."/>
            <person name="Godfrey P."/>
            <person name="Alvarado L."/>
            <person name="Berlin A.M."/>
            <person name="Borenstein D."/>
            <person name="Chen Z."/>
            <person name="Engels R."/>
            <person name="Freedman E."/>
            <person name="Gellesch M."/>
            <person name="Goldberg J."/>
            <person name="Griggs A."/>
            <person name="Gujja S."/>
            <person name="Heiman D.I."/>
            <person name="Hepburn T.A."/>
            <person name="Howarth C."/>
            <person name="Jen D."/>
            <person name="Larson L."/>
            <person name="Lewis B."/>
            <person name="Mehta T."/>
            <person name="Park D."/>
            <person name="Pearson M."/>
            <person name="Roberts A."/>
            <person name="Saif S."/>
            <person name="Shea T.D."/>
            <person name="Shenoy N."/>
            <person name="Sisk P."/>
            <person name="Stolte C."/>
            <person name="Sykes S.N."/>
            <person name="Walk T."/>
            <person name="White J."/>
            <person name="Yandava C."/>
            <person name="Straight P."/>
            <person name="Clardy J."/>
            <person name="Hung D."/>
            <person name="Kolter R."/>
            <person name="Mekalanos J."/>
            <person name="Walker S."/>
            <person name="Walsh C.T."/>
            <person name="Wieland B.L.C."/>
            <person name="Ilzarbe M."/>
            <person name="Galagan J."/>
            <person name="Nusbaum C."/>
            <person name="Birren B."/>
        </authorList>
    </citation>
    <scope>NUCLEOTIDE SEQUENCE [LARGE SCALE GENOMIC DNA]</scope>
    <source>
        <strain evidence="2">ATCC 14672 / DSM 40746 / JCM 4963 / KCTC 9882 / NRRL B-12104 / FH 1290</strain>
    </source>
</reference>
<protein>
    <submittedName>
        <fullName evidence="1">Predicted protein</fullName>
    </submittedName>
</protein>
<evidence type="ECO:0000313" key="1">
    <source>
        <dbReference type="EMBL" id="EFE71730.2"/>
    </source>
</evidence>
<name>D6A5L8_STRV1</name>
<dbReference type="EMBL" id="DS999641">
    <property type="protein sequence ID" value="EFE71730.2"/>
    <property type="molecule type" value="Genomic_DNA"/>
</dbReference>
<dbReference type="Proteomes" id="UP000003824">
    <property type="component" value="Unassembled WGS sequence"/>
</dbReference>
<dbReference type="AlphaFoldDB" id="D6A5L8"/>
<gene>
    <name evidence="1" type="ORF">SSFG_06966</name>
</gene>
<evidence type="ECO:0000313" key="2">
    <source>
        <dbReference type="Proteomes" id="UP000003824"/>
    </source>
</evidence>
<proteinExistence type="predicted"/>
<accession>D6A5L8</accession>